<dbReference type="AlphaFoldDB" id="A0A7W3T974"/>
<accession>A0A7W3T974</accession>
<name>A0A7W3T974_9ACTN</name>
<dbReference type="Proteomes" id="UP000530234">
    <property type="component" value="Unassembled WGS sequence"/>
</dbReference>
<reference evidence="2" key="1">
    <citation type="submission" date="2019-10" db="EMBL/GenBank/DDBJ databases">
        <title>Streptomyces sp. nov., a novel actinobacterium isolated from alkaline environment.</title>
        <authorList>
            <person name="Golinska P."/>
        </authorList>
    </citation>
    <scope>NUCLEOTIDE SEQUENCE [LARGE SCALE GENOMIC DNA]</scope>
    <source>
        <strain evidence="2">DSM 42108</strain>
    </source>
</reference>
<comment type="caution">
    <text evidence="1">The sequence shown here is derived from an EMBL/GenBank/DDBJ whole genome shotgun (WGS) entry which is preliminary data.</text>
</comment>
<organism evidence="1 2">
    <name type="scientific">Streptomyces calidiresistens</name>
    <dbReference type="NCBI Taxonomy" id="1485586"/>
    <lineage>
        <taxon>Bacteria</taxon>
        <taxon>Bacillati</taxon>
        <taxon>Actinomycetota</taxon>
        <taxon>Actinomycetes</taxon>
        <taxon>Kitasatosporales</taxon>
        <taxon>Streptomycetaceae</taxon>
        <taxon>Streptomyces</taxon>
    </lineage>
</organism>
<sequence>MPRAPRHICRICEARVLITITQAGRRLAVNEAEDTSGLGNTAVHRDQHGVLRSRRITKEEPLRRWERRYRPHPADC</sequence>
<proteinExistence type="predicted"/>
<dbReference type="RefSeq" id="WP_182667613.1">
    <property type="nucleotide sequence ID" value="NZ_VKHS01001531.1"/>
</dbReference>
<evidence type="ECO:0000313" key="2">
    <source>
        <dbReference type="Proteomes" id="UP000530234"/>
    </source>
</evidence>
<keyword evidence="2" id="KW-1185">Reference proteome</keyword>
<feature type="non-terminal residue" evidence="1">
    <location>
        <position position="76"/>
    </location>
</feature>
<dbReference type="EMBL" id="VKHS01001531">
    <property type="protein sequence ID" value="MBB0233128.1"/>
    <property type="molecule type" value="Genomic_DNA"/>
</dbReference>
<gene>
    <name evidence="1" type="ORF">FOE67_27450</name>
</gene>
<protein>
    <submittedName>
        <fullName evidence="1">Uncharacterized protein</fullName>
    </submittedName>
</protein>
<evidence type="ECO:0000313" key="1">
    <source>
        <dbReference type="EMBL" id="MBB0233128.1"/>
    </source>
</evidence>